<dbReference type="AlphaFoldDB" id="A0A7X6L7R5"/>
<gene>
    <name evidence="1" type="ORF">HGB38_23660</name>
</gene>
<dbReference type="EMBL" id="JAAXOS010000011">
    <property type="protein sequence ID" value="NKY29192.1"/>
    <property type="molecule type" value="Genomic_DNA"/>
</dbReference>
<sequence>MDDDQIGFDMEFDDKTQAFLDWVAPERMESEVRAFLAEVVPDMSDDSEWWKPPLSTQIMEAAKELLSDWDGFIAPENRKPADGFIRFLGECYIRRHGDIAWSNSGKFYPPLYPEFGPAVQVRDTHKLDLMFEASALFRENYGPRMVEYSITKAHRAAW</sequence>
<comment type="caution">
    <text evidence="1">The sequence shown here is derived from an EMBL/GenBank/DDBJ whole genome shotgun (WGS) entry which is preliminary data.</text>
</comment>
<dbReference type="Proteomes" id="UP000540698">
    <property type="component" value="Unassembled WGS sequence"/>
</dbReference>
<name>A0A7X6L7R5_9NOCA</name>
<keyword evidence="2" id="KW-1185">Reference proteome</keyword>
<evidence type="ECO:0000313" key="2">
    <source>
        <dbReference type="Proteomes" id="UP000540698"/>
    </source>
</evidence>
<reference evidence="1 2" key="1">
    <citation type="submission" date="2020-04" db="EMBL/GenBank/DDBJ databases">
        <title>MicrobeNet Type strains.</title>
        <authorList>
            <person name="Nicholson A.C."/>
        </authorList>
    </citation>
    <scope>NUCLEOTIDE SEQUENCE [LARGE SCALE GENOMIC DNA]</scope>
    <source>
        <strain evidence="1 2">DSM 44956</strain>
    </source>
</reference>
<proteinExistence type="predicted"/>
<protein>
    <submittedName>
        <fullName evidence="1">Uncharacterized protein</fullName>
    </submittedName>
</protein>
<evidence type="ECO:0000313" key="1">
    <source>
        <dbReference type="EMBL" id="NKY29192.1"/>
    </source>
</evidence>
<organism evidence="1 2">
    <name type="scientific">Nocardia gamkensis</name>
    <dbReference type="NCBI Taxonomy" id="352869"/>
    <lineage>
        <taxon>Bacteria</taxon>
        <taxon>Bacillati</taxon>
        <taxon>Actinomycetota</taxon>
        <taxon>Actinomycetes</taxon>
        <taxon>Mycobacteriales</taxon>
        <taxon>Nocardiaceae</taxon>
        <taxon>Nocardia</taxon>
    </lineage>
</organism>
<dbReference type="RefSeq" id="WP_062974641.1">
    <property type="nucleotide sequence ID" value="NZ_JAAXOS010000011.1"/>
</dbReference>
<accession>A0A7X6L7R5</accession>